<evidence type="ECO:0000256" key="1">
    <source>
        <dbReference type="SAM" id="MobiDB-lite"/>
    </source>
</evidence>
<accession>A0AA40HLE1</accession>
<dbReference type="AlphaFoldDB" id="A0AA40HLE1"/>
<organism evidence="2 3">
    <name type="scientific">Cnephaeus nilssonii</name>
    <name type="common">Northern bat</name>
    <name type="synonym">Eptesicus nilssonii</name>
    <dbReference type="NCBI Taxonomy" id="3371016"/>
    <lineage>
        <taxon>Eukaryota</taxon>
        <taxon>Metazoa</taxon>
        <taxon>Chordata</taxon>
        <taxon>Craniata</taxon>
        <taxon>Vertebrata</taxon>
        <taxon>Euteleostomi</taxon>
        <taxon>Mammalia</taxon>
        <taxon>Eutheria</taxon>
        <taxon>Laurasiatheria</taxon>
        <taxon>Chiroptera</taxon>
        <taxon>Yangochiroptera</taxon>
        <taxon>Vespertilionidae</taxon>
        <taxon>Cnephaeus</taxon>
    </lineage>
</organism>
<evidence type="ECO:0000313" key="3">
    <source>
        <dbReference type="Proteomes" id="UP001177744"/>
    </source>
</evidence>
<dbReference type="Proteomes" id="UP001177744">
    <property type="component" value="Unassembled WGS sequence"/>
</dbReference>
<name>A0AA40HLE1_CNENI</name>
<sequence>MWPVAHEFDMLVLHRTCPEDDELHVPPGTRTCYQLWPRSHPLPVPSIRPDHLAPSEGVSGSCQPRSPLKASRPPPAPEGRSGKQLQHAPADGAK</sequence>
<dbReference type="EMBL" id="JAULJE010000017">
    <property type="protein sequence ID" value="KAK1332796.1"/>
    <property type="molecule type" value="Genomic_DNA"/>
</dbReference>
<keyword evidence="3" id="KW-1185">Reference proteome</keyword>
<gene>
    <name evidence="2" type="ORF">QTO34_006327</name>
</gene>
<reference evidence="2" key="1">
    <citation type="submission" date="2023-06" db="EMBL/GenBank/DDBJ databases">
        <title>Reference genome for the Northern bat (Eptesicus nilssonii), a most northern bat species.</title>
        <authorList>
            <person name="Laine V.N."/>
            <person name="Pulliainen A.T."/>
            <person name="Lilley T.M."/>
        </authorList>
    </citation>
    <scope>NUCLEOTIDE SEQUENCE</scope>
    <source>
        <strain evidence="2">BLF_Eptnil</strain>
        <tissue evidence="2">Kidney</tissue>
    </source>
</reference>
<protein>
    <submittedName>
        <fullName evidence="2">Uncharacterized protein</fullName>
    </submittedName>
</protein>
<evidence type="ECO:0000313" key="2">
    <source>
        <dbReference type="EMBL" id="KAK1332796.1"/>
    </source>
</evidence>
<comment type="caution">
    <text evidence="2">The sequence shown here is derived from an EMBL/GenBank/DDBJ whole genome shotgun (WGS) entry which is preliminary data.</text>
</comment>
<proteinExistence type="predicted"/>
<feature type="region of interest" description="Disordered" evidence="1">
    <location>
        <begin position="43"/>
        <end position="94"/>
    </location>
</feature>